<comment type="caution">
    <text evidence="3">The sequence shown here is derived from an EMBL/GenBank/DDBJ whole genome shotgun (WGS) entry which is preliminary data.</text>
</comment>
<accession>A0AAD7M6L7</accession>
<organism evidence="3 4">
    <name type="scientific">Mycena rosella</name>
    <name type="common">Pink bonnet</name>
    <name type="synonym">Agaricus rosellus</name>
    <dbReference type="NCBI Taxonomy" id="1033263"/>
    <lineage>
        <taxon>Eukaryota</taxon>
        <taxon>Fungi</taxon>
        <taxon>Dikarya</taxon>
        <taxon>Basidiomycota</taxon>
        <taxon>Agaricomycotina</taxon>
        <taxon>Agaricomycetes</taxon>
        <taxon>Agaricomycetidae</taxon>
        <taxon>Agaricales</taxon>
        <taxon>Marasmiineae</taxon>
        <taxon>Mycenaceae</taxon>
        <taxon>Mycena</taxon>
    </lineage>
</organism>
<evidence type="ECO:0000256" key="1">
    <source>
        <dbReference type="SAM" id="MobiDB-lite"/>
    </source>
</evidence>
<proteinExistence type="predicted"/>
<dbReference type="PANTHER" id="PTHR35205:SF1">
    <property type="entry name" value="ZU5 DOMAIN-CONTAINING PROTEIN"/>
    <property type="match status" value="1"/>
</dbReference>
<dbReference type="SUPFAM" id="SSF52540">
    <property type="entry name" value="P-loop containing nucleoside triphosphate hydrolases"/>
    <property type="match status" value="1"/>
</dbReference>
<dbReference type="Proteomes" id="UP001221757">
    <property type="component" value="Unassembled WGS sequence"/>
</dbReference>
<dbReference type="PANTHER" id="PTHR35205">
    <property type="entry name" value="NB-ARC AND TPR DOMAIN PROTEIN"/>
    <property type="match status" value="1"/>
</dbReference>
<evidence type="ECO:0000313" key="3">
    <source>
        <dbReference type="EMBL" id="KAJ7703738.1"/>
    </source>
</evidence>
<feature type="region of interest" description="Disordered" evidence="1">
    <location>
        <begin position="367"/>
        <end position="397"/>
    </location>
</feature>
<dbReference type="EMBL" id="JARKIE010000012">
    <property type="protein sequence ID" value="KAJ7703738.1"/>
    <property type="molecule type" value="Genomic_DNA"/>
</dbReference>
<evidence type="ECO:0000313" key="4">
    <source>
        <dbReference type="Proteomes" id="UP001221757"/>
    </source>
</evidence>
<dbReference type="InterPro" id="IPR027417">
    <property type="entry name" value="P-loop_NTPase"/>
</dbReference>
<reference evidence="3" key="1">
    <citation type="submission" date="2023-03" db="EMBL/GenBank/DDBJ databases">
        <title>Massive genome expansion in bonnet fungi (Mycena s.s.) driven by repeated elements and novel gene families across ecological guilds.</title>
        <authorList>
            <consortium name="Lawrence Berkeley National Laboratory"/>
            <person name="Harder C.B."/>
            <person name="Miyauchi S."/>
            <person name="Viragh M."/>
            <person name="Kuo A."/>
            <person name="Thoen E."/>
            <person name="Andreopoulos B."/>
            <person name="Lu D."/>
            <person name="Skrede I."/>
            <person name="Drula E."/>
            <person name="Henrissat B."/>
            <person name="Morin E."/>
            <person name="Kohler A."/>
            <person name="Barry K."/>
            <person name="LaButti K."/>
            <person name="Morin E."/>
            <person name="Salamov A."/>
            <person name="Lipzen A."/>
            <person name="Mereny Z."/>
            <person name="Hegedus B."/>
            <person name="Baldrian P."/>
            <person name="Stursova M."/>
            <person name="Weitz H."/>
            <person name="Taylor A."/>
            <person name="Grigoriev I.V."/>
            <person name="Nagy L.G."/>
            <person name="Martin F."/>
            <person name="Kauserud H."/>
        </authorList>
    </citation>
    <scope>NUCLEOTIDE SEQUENCE</scope>
    <source>
        <strain evidence="3">CBHHK067</strain>
    </source>
</reference>
<protein>
    <submittedName>
        <fullName evidence="3">P-loop containing nucleoside triphosphate hydrolase protein</fullName>
    </submittedName>
</protein>
<dbReference type="InterPro" id="IPR056681">
    <property type="entry name" value="DUF7779"/>
</dbReference>
<gene>
    <name evidence="3" type="ORF">B0H17DRAFT_1231630</name>
</gene>
<dbReference type="Gene3D" id="3.40.50.300">
    <property type="entry name" value="P-loop containing nucleotide triphosphate hydrolases"/>
    <property type="match status" value="1"/>
</dbReference>
<dbReference type="Pfam" id="PF25000">
    <property type="entry name" value="DUF7779"/>
    <property type="match status" value="1"/>
</dbReference>
<dbReference type="AlphaFoldDB" id="A0AAD7M6L7"/>
<keyword evidence="3" id="KW-0378">Hydrolase</keyword>
<keyword evidence="4" id="KW-1185">Reference proteome</keyword>
<dbReference type="GO" id="GO:0016787">
    <property type="term" value="F:hydrolase activity"/>
    <property type="evidence" value="ECO:0007669"/>
    <property type="project" value="UniProtKB-KW"/>
</dbReference>
<sequence>MHQYFKKEGGKQDIFLLHGLGGTGKTQIALKFIEESASIFTDIFLIDTSTVTAIETGFKNIATAKGVGDSAQDALQWLKSKPDEWLLLFDNADDPKIDLNKYFPQCNHGNILITSRNPGLRVYTNSHSAVFDMEELDAVNLLLRSSANYGGNHEGESDIYQWYVAFSFAQVLCYLPLAIIQAGAFISKSGNLDSYLALYATNKTWLLSQKSAQSHDDYPWTVYTTWQISFDQLTQQAKTFLQLCSFLHYQGISENIFRNAAAYKFGPSSPYKGELQMPSEVLSQFSDNSGIWDPLCLMDVTSEIRAYSLITFHSDQNLFSIHPLVHEWIRGTITDGEHYRCMIEIVGMSLAGLGAMDMEVVGPQMLPPLGKLSQTSQSKPAAHPSTATPELKKKKSK</sequence>
<evidence type="ECO:0000259" key="2">
    <source>
        <dbReference type="Pfam" id="PF25000"/>
    </source>
</evidence>
<feature type="domain" description="DUF7779" evidence="2">
    <location>
        <begin position="229"/>
        <end position="336"/>
    </location>
</feature>
<name>A0AAD7M6L7_MYCRO</name>